<feature type="region of interest" description="Disordered" evidence="1">
    <location>
        <begin position="1"/>
        <end position="26"/>
    </location>
</feature>
<evidence type="ECO:0000313" key="3">
    <source>
        <dbReference type="Proteomes" id="UP000239340"/>
    </source>
</evidence>
<feature type="region of interest" description="Disordered" evidence="1">
    <location>
        <begin position="47"/>
        <end position="73"/>
    </location>
</feature>
<accession>A0A2L0H275</accession>
<dbReference type="EMBL" id="CP024307">
    <property type="protein sequence ID" value="AUX75576.1"/>
    <property type="molecule type" value="Genomic_DNA"/>
</dbReference>
<sequence>MTSNSDGFECGEKGERRDAQRASSRSCSEIAMALSTKAIRVIDIDKSEEDASQKHSCPLTPSLHLRLKPNLRQ</sequence>
<feature type="compositionally biased region" description="Basic and acidic residues" evidence="1">
    <location>
        <begin position="10"/>
        <end position="20"/>
    </location>
</feature>
<proteinExistence type="predicted"/>
<gene>
    <name evidence="2" type="ORF">NXT3_CH00981</name>
</gene>
<evidence type="ECO:0000256" key="1">
    <source>
        <dbReference type="SAM" id="MobiDB-lite"/>
    </source>
</evidence>
<name>A0A2L0H275_RHIFR</name>
<evidence type="ECO:0000313" key="2">
    <source>
        <dbReference type="EMBL" id="AUX75576.1"/>
    </source>
</evidence>
<reference evidence="2 3" key="1">
    <citation type="submission" date="2017-10" db="EMBL/GenBank/DDBJ databases">
        <title>Analysis of the genome sequences of Rhizobium populations associated to common bean (phaseolus vulgaris).</title>
        <authorList>
            <person name="Bustos P."/>
            <person name="Santamaria R.I."/>
            <person name="Miranda-Sanchez F."/>
            <person name="Perez-Carrascal O."/>
            <person name="Juarez S."/>
            <person name="Lozano L."/>
            <person name="Martinez-Flores I."/>
            <person name="Vinuesa P."/>
            <person name="Martinez-Romero E."/>
            <person name="Cevallos M.A."/>
            <person name="Romero D."/>
            <person name="Davila G."/>
            <person name="Gonzalez V."/>
        </authorList>
    </citation>
    <scope>NUCLEOTIDE SEQUENCE [LARGE SCALE GENOMIC DNA]</scope>
    <source>
        <strain evidence="2 3">NXT3</strain>
    </source>
</reference>
<protein>
    <submittedName>
        <fullName evidence="2">Uncharacterized protein</fullName>
    </submittedName>
</protein>
<dbReference type="Proteomes" id="UP000239340">
    <property type="component" value="Chromosome"/>
</dbReference>
<dbReference type="AlphaFoldDB" id="A0A2L0H275"/>
<organism evidence="2 3">
    <name type="scientific">Rhizobium fredii</name>
    <name type="common">Sinorhizobium fredii</name>
    <dbReference type="NCBI Taxonomy" id="380"/>
    <lineage>
        <taxon>Bacteria</taxon>
        <taxon>Pseudomonadati</taxon>
        <taxon>Pseudomonadota</taxon>
        <taxon>Alphaproteobacteria</taxon>
        <taxon>Hyphomicrobiales</taxon>
        <taxon>Rhizobiaceae</taxon>
        <taxon>Sinorhizobium/Ensifer group</taxon>
        <taxon>Sinorhizobium</taxon>
    </lineage>
</organism>